<feature type="compositionally biased region" description="Basic and acidic residues" evidence="2">
    <location>
        <begin position="863"/>
        <end position="880"/>
    </location>
</feature>
<feature type="compositionally biased region" description="Acidic residues" evidence="2">
    <location>
        <begin position="844"/>
        <end position="854"/>
    </location>
</feature>
<dbReference type="Proteomes" id="UP000602905">
    <property type="component" value="Unassembled WGS sequence"/>
</dbReference>
<feature type="region of interest" description="Disordered" evidence="2">
    <location>
        <begin position="584"/>
        <end position="708"/>
    </location>
</feature>
<dbReference type="InterPro" id="IPR041588">
    <property type="entry name" value="Integrase_H2C2"/>
</dbReference>
<dbReference type="InterPro" id="IPR036397">
    <property type="entry name" value="RNaseH_sf"/>
</dbReference>
<dbReference type="PANTHER" id="PTHR37984:SF15">
    <property type="entry name" value="INTEGRASE CATALYTIC DOMAIN-CONTAINING PROTEIN"/>
    <property type="match status" value="1"/>
</dbReference>
<evidence type="ECO:0000256" key="2">
    <source>
        <dbReference type="SAM" id="MobiDB-lite"/>
    </source>
</evidence>
<accession>A0A8H7HGK7</accession>
<feature type="domain" description="Integrase catalytic" evidence="3">
    <location>
        <begin position="87"/>
        <end position="250"/>
    </location>
</feature>
<feature type="region of interest" description="Disordered" evidence="2">
    <location>
        <begin position="763"/>
        <end position="787"/>
    </location>
</feature>
<comment type="caution">
    <text evidence="4">The sequence shown here is derived from an EMBL/GenBank/DDBJ whole genome shotgun (WGS) entry which is preliminary data.</text>
</comment>
<reference evidence="4" key="1">
    <citation type="submission" date="2020-09" db="EMBL/GenBank/DDBJ databases">
        <title>Comparative genome analyses of four rice-infecting Rhizoctonia solani isolates reveal extensive enrichment of homogalacturonan modification genes.</title>
        <authorList>
            <person name="Lee D.-Y."/>
            <person name="Jeon J."/>
            <person name="Kim K.-T."/>
            <person name="Cheong K."/>
            <person name="Song H."/>
            <person name="Choi G."/>
            <person name="Ko J."/>
            <person name="Opiyo S.O."/>
            <person name="Zuo S."/>
            <person name="Madhav S."/>
            <person name="Lee Y.-H."/>
            <person name="Wang G.-L."/>
        </authorList>
    </citation>
    <scope>NUCLEOTIDE SEQUENCE</scope>
    <source>
        <strain evidence="4">AG1-IA WGL</strain>
    </source>
</reference>
<feature type="non-terminal residue" evidence="4">
    <location>
        <position position="880"/>
    </location>
</feature>
<proteinExistence type="predicted"/>
<feature type="compositionally biased region" description="Polar residues" evidence="2">
    <location>
        <begin position="807"/>
        <end position="825"/>
    </location>
</feature>
<feature type="region of interest" description="Disordered" evidence="2">
    <location>
        <begin position="800"/>
        <end position="880"/>
    </location>
</feature>
<evidence type="ECO:0000313" key="5">
    <source>
        <dbReference type="Proteomes" id="UP000602905"/>
    </source>
</evidence>
<dbReference type="SUPFAM" id="SSF54160">
    <property type="entry name" value="Chromo domain-like"/>
    <property type="match status" value="1"/>
</dbReference>
<dbReference type="PROSITE" id="PS50994">
    <property type="entry name" value="INTEGRASE"/>
    <property type="match status" value="1"/>
</dbReference>
<dbReference type="PANTHER" id="PTHR37984">
    <property type="entry name" value="PROTEIN CBG26694"/>
    <property type="match status" value="1"/>
</dbReference>
<evidence type="ECO:0000313" key="4">
    <source>
        <dbReference type="EMBL" id="KAF8687904.1"/>
    </source>
</evidence>
<dbReference type="SUPFAM" id="SSF53098">
    <property type="entry name" value="Ribonuclease H-like"/>
    <property type="match status" value="1"/>
</dbReference>
<dbReference type="GO" id="GO:0005634">
    <property type="term" value="C:nucleus"/>
    <property type="evidence" value="ECO:0007669"/>
    <property type="project" value="UniProtKB-ARBA"/>
</dbReference>
<evidence type="ECO:0000259" key="3">
    <source>
        <dbReference type="PROSITE" id="PS50994"/>
    </source>
</evidence>
<feature type="compositionally biased region" description="Low complexity" evidence="2">
    <location>
        <begin position="633"/>
        <end position="643"/>
    </location>
</feature>
<sequence>MKDNDEMILCIPECVMGEYDVRPLLIAQAHSVLAHQGYQKTYAYMRESVWWKNMAKEVERFCRACTTCTASKQSTQHPYGLLKPLQVPKFPWSQIGIDFVGPLPSSKTLYGEFDMICVVVDHLTSMTHLIASRQDYTARNIAEALHAHVFKLHGPPDIIISDRDKLFTSEFHKTINELSGTELGMSTSNHPETDGLVERRNGTLGGIIRTCTNRAQRDWAIQLPTIEFAINSARSETTGFSPFKLNYGRMPRPLLVRTNTELNGVKEYARAIRHALMTAHDAIIAQQSVQTIQANRKRQAAPFKVGDKVFVSTKNMSIPEGKAQNEWYNLPSDTAAGTAAERNQADIPCITTETGDKDEWAVEKITNHRGRGNRAMFEVLWHGGEITWEPIKAIRHLVVFRQYLKILGIKHAHQLPLKDGVDVEEPASNKSDTESEILEVSSVQVFNDKSLQGWEDTPSLLNAYIFTKYLHSYICLTTIPRAITIAHAATPDAVVEGEAVEDLLARMMISYVARSTSSWKRKICEHAPNYSELAGTTIHTGAIVDNKGAMIDVLTVSTKTKTYLLVSRELAVPLRIQPVTNQVTASGPTKRWRSPSPVPWAQYSGDREPGSDSSYAPRSKRPRVHTEPRTRSSETSSTGTESGDIGGPTSNARTVVPCGRIVKPNGRSKNRRRLDTPHVTAVQGPLPRDKDKTGEQQRSNEPGHARVDSTLQLELDRLYAKLTCKQSLRKVAERVQKHTGRTADFDSHQGSTIDAQLRLVDEPSVNGSDRGSVPPIQSPKPVARDLPHNEQLESIGELLTSMGHGGSNSPRQGGSGDPSKSTVQQHVAPIEENQPVELVKQDGDTDAEGEDEETGLPGTTEGADDHQSRAIDLKGKAKAA</sequence>
<dbReference type="Gene3D" id="3.30.420.10">
    <property type="entry name" value="Ribonuclease H-like superfamily/Ribonuclease H"/>
    <property type="match status" value="1"/>
</dbReference>
<dbReference type="InterPro" id="IPR001584">
    <property type="entry name" value="Integrase_cat-core"/>
</dbReference>
<protein>
    <recommendedName>
        <fullName evidence="3">Integrase catalytic domain-containing protein</fullName>
    </recommendedName>
</protein>
<organism evidence="4 5">
    <name type="scientific">Rhizoctonia solani</name>
    <dbReference type="NCBI Taxonomy" id="456999"/>
    <lineage>
        <taxon>Eukaryota</taxon>
        <taxon>Fungi</taxon>
        <taxon>Dikarya</taxon>
        <taxon>Basidiomycota</taxon>
        <taxon>Agaricomycotina</taxon>
        <taxon>Agaricomycetes</taxon>
        <taxon>Cantharellales</taxon>
        <taxon>Ceratobasidiaceae</taxon>
        <taxon>Rhizoctonia</taxon>
    </lineage>
</organism>
<dbReference type="GO" id="GO:0015074">
    <property type="term" value="P:DNA integration"/>
    <property type="evidence" value="ECO:0007669"/>
    <property type="project" value="InterPro"/>
</dbReference>
<dbReference type="GO" id="GO:0003723">
    <property type="term" value="F:RNA binding"/>
    <property type="evidence" value="ECO:0007669"/>
    <property type="project" value="UniProtKB-KW"/>
</dbReference>
<keyword evidence="1" id="KW-0694">RNA-binding</keyword>
<dbReference type="Gene3D" id="1.10.340.70">
    <property type="match status" value="1"/>
</dbReference>
<dbReference type="CDD" id="cd00024">
    <property type="entry name" value="CD_CSD"/>
    <property type="match status" value="1"/>
</dbReference>
<dbReference type="InterPro" id="IPR050951">
    <property type="entry name" value="Retrovirus_Pol_polyprotein"/>
</dbReference>
<dbReference type="Pfam" id="PF17921">
    <property type="entry name" value="Integrase_H2C2"/>
    <property type="match status" value="1"/>
</dbReference>
<evidence type="ECO:0000256" key="1">
    <source>
        <dbReference type="ARBA" id="ARBA00022884"/>
    </source>
</evidence>
<name>A0A8H7HGK7_9AGAM</name>
<dbReference type="InterPro" id="IPR016197">
    <property type="entry name" value="Chromo-like_dom_sf"/>
</dbReference>
<gene>
    <name evidence="4" type="ORF">RHS03_09849</name>
</gene>
<dbReference type="InterPro" id="IPR012337">
    <property type="entry name" value="RNaseH-like_sf"/>
</dbReference>
<dbReference type="AlphaFoldDB" id="A0A8H7HGK7"/>
<dbReference type="EMBL" id="JACYCD010000703">
    <property type="protein sequence ID" value="KAF8687904.1"/>
    <property type="molecule type" value="Genomic_DNA"/>
</dbReference>
<dbReference type="OrthoDB" id="3227343at2759"/>